<dbReference type="Proteomes" id="UP001215712">
    <property type="component" value="Unassembled WGS sequence"/>
</dbReference>
<dbReference type="InterPro" id="IPR029063">
    <property type="entry name" value="SAM-dependent_MTases_sf"/>
</dbReference>
<feature type="compositionally biased region" description="Low complexity" evidence="1">
    <location>
        <begin position="42"/>
        <end position="52"/>
    </location>
</feature>
<name>A0AAD6MXD9_9EURO</name>
<gene>
    <name evidence="2" type="ORF">N7493_004547</name>
</gene>
<dbReference type="CDD" id="cd02440">
    <property type="entry name" value="AdoMet_MTases"/>
    <property type="match status" value="1"/>
</dbReference>
<evidence type="ECO:0000256" key="1">
    <source>
        <dbReference type="SAM" id="MobiDB-lite"/>
    </source>
</evidence>
<evidence type="ECO:0000313" key="2">
    <source>
        <dbReference type="EMBL" id="KAJ5728217.1"/>
    </source>
</evidence>
<comment type="caution">
    <text evidence="2">The sequence shown here is derived from an EMBL/GenBank/DDBJ whole genome shotgun (WGS) entry which is preliminary data.</text>
</comment>
<sequence>MEPTADPNVARRPEELLDDGETALNAQGPIIIDDFDSDPDSEFSSSGSDMTSLSSSVLDYEYENGRRYHSPRAVRAGNNMMPNDEQEQDRMDLAHHIWLLLLGGELYKAPVKNPQKVLDLGTGTGIWAMDMADKFPESHVIGNDLSAIQPSWVTPNVEFIVEDYESEWLYKHNSFDFIHARLLSGCVVDWAKFLRNIYDHLKPGAYFEIQESALWAWSDDGSMQPDSPLLQYLSALEVASHKVGRDLNVYYKLRDWLVGAGFEDVQQFMYFLPYAPWPRDPHLKELGKFQLAMAQIAVESYGLRLQTGVLGWGEQPSKIFNATVTRQMRDKNNHSYCKEVVVYGRKPLR</sequence>
<dbReference type="Pfam" id="PF13489">
    <property type="entry name" value="Methyltransf_23"/>
    <property type="match status" value="1"/>
</dbReference>
<dbReference type="Gene3D" id="3.40.50.150">
    <property type="entry name" value="Vaccinia Virus protein VP39"/>
    <property type="match status" value="1"/>
</dbReference>
<evidence type="ECO:0008006" key="4">
    <source>
        <dbReference type="Google" id="ProtNLM"/>
    </source>
</evidence>
<dbReference type="GO" id="GO:0008168">
    <property type="term" value="F:methyltransferase activity"/>
    <property type="evidence" value="ECO:0007669"/>
    <property type="project" value="TreeGrafter"/>
</dbReference>
<feature type="region of interest" description="Disordered" evidence="1">
    <location>
        <begin position="1"/>
        <end position="52"/>
    </location>
</feature>
<dbReference type="SUPFAM" id="SSF53335">
    <property type="entry name" value="S-adenosyl-L-methionine-dependent methyltransferases"/>
    <property type="match status" value="1"/>
</dbReference>
<evidence type="ECO:0000313" key="3">
    <source>
        <dbReference type="Proteomes" id="UP001215712"/>
    </source>
</evidence>
<reference evidence="2" key="1">
    <citation type="journal article" date="2023" name="IMA Fungus">
        <title>Comparative genomic study of the Penicillium genus elucidates a diverse pangenome and 15 lateral gene transfer events.</title>
        <authorList>
            <person name="Petersen C."/>
            <person name="Sorensen T."/>
            <person name="Nielsen M.R."/>
            <person name="Sondergaard T.E."/>
            <person name="Sorensen J.L."/>
            <person name="Fitzpatrick D.A."/>
            <person name="Frisvad J.C."/>
            <person name="Nielsen K.L."/>
        </authorList>
    </citation>
    <scope>NUCLEOTIDE SEQUENCE</scope>
    <source>
        <strain evidence="2">IBT 17514</strain>
    </source>
</reference>
<organism evidence="2 3">
    <name type="scientific">Penicillium malachiteum</name>
    <dbReference type="NCBI Taxonomy" id="1324776"/>
    <lineage>
        <taxon>Eukaryota</taxon>
        <taxon>Fungi</taxon>
        <taxon>Dikarya</taxon>
        <taxon>Ascomycota</taxon>
        <taxon>Pezizomycotina</taxon>
        <taxon>Eurotiomycetes</taxon>
        <taxon>Eurotiomycetidae</taxon>
        <taxon>Eurotiales</taxon>
        <taxon>Aspergillaceae</taxon>
        <taxon>Penicillium</taxon>
    </lineage>
</organism>
<dbReference type="AlphaFoldDB" id="A0AAD6MXD9"/>
<reference evidence="2" key="2">
    <citation type="submission" date="2023-01" db="EMBL/GenBank/DDBJ databases">
        <authorList>
            <person name="Petersen C."/>
        </authorList>
    </citation>
    <scope>NUCLEOTIDE SEQUENCE</scope>
    <source>
        <strain evidence="2">IBT 17514</strain>
    </source>
</reference>
<protein>
    <recommendedName>
        <fullName evidence="4">S-adenosyl-L-methionine-dependent methyltransferase</fullName>
    </recommendedName>
</protein>
<dbReference type="EMBL" id="JAQJAN010000005">
    <property type="protein sequence ID" value="KAJ5728217.1"/>
    <property type="molecule type" value="Genomic_DNA"/>
</dbReference>
<proteinExistence type="predicted"/>
<accession>A0AAD6MXD9</accession>
<dbReference type="PANTHER" id="PTHR43591">
    <property type="entry name" value="METHYLTRANSFERASE"/>
    <property type="match status" value="1"/>
</dbReference>
<keyword evidence="3" id="KW-1185">Reference proteome</keyword>
<dbReference type="PANTHER" id="PTHR43591:SF24">
    <property type="entry name" value="2-METHOXY-6-POLYPRENYL-1,4-BENZOQUINOL METHYLASE, MITOCHONDRIAL"/>
    <property type="match status" value="1"/>
</dbReference>